<feature type="domain" description="Peptidase S24/S26A/S26B/S26C" evidence="1">
    <location>
        <begin position="661"/>
        <end position="797"/>
    </location>
</feature>
<comment type="caution">
    <text evidence="3">The sequence shown here is derived from an EMBL/GenBank/DDBJ whole genome shotgun (WGS) entry which is preliminary data.</text>
</comment>
<dbReference type="RefSeq" id="WP_115896416.1">
    <property type="nucleotide sequence ID" value="NZ_QUNG01000002.1"/>
</dbReference>
<dbReference type="InterPro" id="IPR036286">
    <property type="entry name" value="LexA/Signal_pep-like_sf"/>
</dbReference>
<evidence type="ECO:0000259" key="2">
    <source>
        <dbReference type="Pfam" id="PF09848"/>
    </source>
</evidence>
<dbReference type="EMBL" id="QUNG01000002">
    <property type="protein sequence ID" value="REG85627.1"/>
    <property type="molecule type" value="Genomic_DNA"/>
</dbReference>
<organism evidence="3 4">
    <name type="scientific">Marinomonas pollencensis</name>
    <dbReference type="NCBI Taxonomy" id="491954"/>
    <lineage>
        <taxon>Bacteria</taxon>
        <taxon>Pseudomonadati</taxon>
        <taxon>Pseudomonadota</taxon>
        <taxon>Gammaproteobacteria</taxon>
        <taxon>Oceanospirillales</taxon>
        <taxon>Oceanospirillaceae</taxon>
        <taxon>Marinomonas</taxon>
    </lineage>
</organism>
<dbReference type="CDD" id="cd06529">
    <property type="entry name" value="S24_LexA-like"/>
    <property type="match status" value="1"/>
</dbReference>
<dbReference type="SUPFAM" id="SSF52540">
    <property type="entry name" value="P-loop containing nucleoside triphosphate hydrolases"/>
    <property type="match status" value="2"/>
</dbReference>
<dbReference type="Pfam" id="PF00717">
    <property type="entry name" value="Peptidase_S24"/>
    <property type="match status" value="1"/>
</dbReference>
<reference evidence="3 4" key="1">
    <citation type="submission" date="2018-08" db="EMBL/GenBank/DDBJ databases">
        <title>Genomic Encyclopedia of Type Strains, Phase III (KMG-III): the genomes of soil and plant-associated and newly described type strains.</title>
        <authorList>
            <person name="Whitman W."/>
        </authorList>
    </citation>
    <scope>NUCLEOTIDE SEQUENCE [LARGE SCALE GENOMIC DNA]</scope>
    <source>
        <strain evidence="3 4">CECT 7375</strain>
    </source>
</reference>
<dbReference type="AlphaFoldDB" id="A0A3E0DR65"/>
<evidence type="ECO:0000259" key="1">
    <source>
        <dbReference type="Pfam" id="PF00717"/>
    </source>
</evidence>
<dbReference type="InterPro" id="IPR039418">
    <property type="entry name" value="LexA-like"/>
</dbReference>
<feature type="domain" description="Schlafen group 3-like DNA/RNA helicase" evidence="2">
    <location>
        <begin position="261"/>
        <end position="606"/>
    </location>
</feature>
<evidence type="ECO:0008006" key="5">
    <source>
        <dbReference type="Google" id="ProtNLM"/>
    </source>
</evidence>
<sequence>MIVYSATKQQFVEDVRANAIAEIIESEVARKLNRNSARNEFISWHNSLQYMFNVLHDPEIPASAGVSIEYNIPLTNRRVDFILTGKDANRQDTAVIIELKQWQEALITNKDGIVKTRFQHGEKETNHPSYQAWSYAALIQDYNQTVRDEAITLQPCAYLHNMKSAHVICNDFYGEHLKKAPVFISPDALKLAEFLKHSVKYGDSDNIMYRIEHGKIKPSKNLADALVSMLDGNPEFIMIDEQKLVYETALDLAHKAQRGIKQTLIVKGGPGTGKSVVAINLLSELTKRELLTQYVSKNAAPREVFKKMLTGSRKKTHIDNMFKGSGSYIDMPENTFDALLVDEAHRLNEKSGLYGNLGENQIKELIRASHFSIFFIDEAQRVTLKDIGSVEAINQWAYALKSTVTELDLSSQFRCNGSDGYLAWIDNSLQIRETANTTLEDIDYDVKVFDDPNELRKAIFEKNRINNKSRMVAGYCWEWVSKKDKTAMDIIIPEHNFAVQWNLTDDGSLWLIAEKSVEQIGCIHTCQGLELDYIGVIIGNDFVIRDGEVVIQPLEHPGRDKALSGIRGWLKKEPKAALGAAAEVIKNTYRTLMTRGQKGCFIYCIDQETREYFQKITHRQLAQEESDELDSSRVYKGLDLPVVSFEQATPYQGYVPIFDLEVAAGGFSNQQNLENTGNLEDNEWVQLPEHINTAEGMFVTRVVGESMNKRIINGSWCLFKANPGGSRNGKIVLVQHRNIEDPDHGGTYTIKTYQSEKIEENGVLMNQRIVLKPESNAYGYSPIIIEDDGEELAVIGEFLLVL</sequence>
<gene>
    <name evidence="3" type="ORF">DFP81_102160</name>
</gene>
<dbReference type="Gene3D" id="3.40.50.300">
    <property type="entry name" value="P-loop containing nucleotide triphosphate hydrolases"/>
    <property type="match status" value="1"/>
</dbReference>
<dbReference type="Gene3D" id="2.10.109.10">
    <property type="entry name" value="Umud Fragment, subunit A"/>
    <property type="match status" value="1"/>
</dbReference>
<dbReference type="Pfam" id="PF09848">
    <property type="entry name" value="SLFN-g3_helicase"/>
    <property type="match status" value="1"/>
</dbReference>
<dbReference type="InterPro" id="IPR018647">
    <property type="entry name" value="SLFN_3-like_DNA/RNA_helicase"/>
</dbReference>
<protein>
    <recommendedName>
        <fullName evidence="5">AAA+ ATPase domain-containing protein</fullName>
    </recommendedName>
</protein>
<dbReference type="Proteomes" id="UP000256542">
    <property type="component" value="Unassembled WGS sequence"/>
</dbReference>
<dbReference type="OrthoDB" id="3193269at2"/>
<evidence type="ECO:0000313" key="3">
    <source>
        <dbReference type="EMBL" id="REG85627.1"/>
    </source>
</evidence>
<dbReference type="InterPro" id="IPR027417">
    <property type="entry name" value="P-loop_NTPase"/>
</dbReference>
<accession>A0A3E0DR65</accession>
<evidence type="ECO:0000313" key="4">
    <source>
        <dbReference type="Proteomes" id="UP000256542"/>
    </source>
</evidence>
<proteinExistence type="predicted"/>
<keyword evidence="4" id="KW-1185">Reference proteome</keyword>
<dbReference type="SUPFAM" id="SSF51306">
    <property type="entry name" value="LexA/Signal peptidase"/>
    <property type="match status" value="1"/>
</dbReference>
<name>A0A3E0DR65_9GAMM</name>
<dbReference type="InterPro" id="IPR015927">
    <property type="entry name" value="Peptidase_S24_S26A/B/C"/>
</dbReference>